<dbReference type="CDD" id="cd02440">
    <property type="entry name" value="AdoMet_MTases"/>
    <property type="match status" value="1"/>
</dbReference>
<dbReference type="InterPro" id="IPR025714">
    <property type="entry name" value="Methyltranfer_dom"/>
</dbReference>
<dbReference type="EMBL" id="CP031051">
    <property type="protein sequence ID" value="QDZ25749.1"/>
    <property type="molecule type" value="Genomic_DNA"/>
</dbReference>
<reference evidence="10 11" key="1">
    <citation type="submission" date="2018-07" db="EMBL/GenBank/DDBJ databases">
        <title>The complete nuclear genome of the prasinophyte Chloropicon primus (CCMP1205).</title>
        <authorList>
            <person name="Pombert J.-F."/>
            <person name="Otis C."/>
            <person name="Turmel M."/>
            <person name="Lemieux C."/>
        </authorList>
    </citation>
    <scope>NUCLEOTIDE SEQUENCE [LARGE SCALE GENOMIC DNA]</scope>
    <source>
        <strain evidence="10 11">CCMP1205</strain>
    </source>
</reference>
<keyword evidence="2" id="KW-0949">S-adenosyl-L-methionine</keyword>
<comment type="catalytic activity">
    <reaction evidence="8">
        <text>arsenic triglutathione + 3 [thioredoxin]-dithiol + 3 S-adenosyl-L-methionine = trimethylarsine + 3 [thioredoxin]-disulfide + 3 glutathione + 3 S-adenosyl-L-homocysteine + 3 H(+)</text>
        <dbReference type="Rhea" id="RHEA:69432"/>
        <dbReference type="Rhea" id="RHEA-COMP:10698"/>
        <dbReference type="Rhea" id="RHEA-COMP:10700"/>
        <dbReference type="ChEBI" id="CHEBI:15378"/>
        <dbReference type="ChEBI" id="CHEBI:27130"/>
        <dbReference type="ChEBI" id="CHEBI:29950"/>
        <dbReference type="ChEBI" id="CHEBI:50058"/>
        <dbReference type="ChEBI" id="CHEBI:57856"/>
        <dbReference type="ChEBI" id="CHEBI:57925"/>
        <dbReference type="ChEBI" id="CHEBI:59789"/>
        <dbReference type="ChEBI" id="CHEBI:183640"/>
        <dbReference type="EC" id="2.1.1.137"/>
    </reaction>
</comment>
<dbReference type="GO" id="GO:0030791">
    <property type="term" value="F:arsenite methyltransferase activity"/>
    <property type="evidence" value="ECO:0007669"/>
    <property type="project" value="UniProtKB-EC"/>
</dbReference>
<evidence type="ECO:0000259" key="9">
    <source>
        <dbReference type="Pfam" id="PF13847"/>
    </source>
</evidence>
<dbReference type="InterPro" id="IPR029063">
    <property type="entry name" value="SAM-dependent_MTases_sf"/>
</dbReference>
<dbReference type="Pfam" id="PF13847">
    <property type="entry name" value="Methyltransf_31"/>
    <property type="match status" value="1"/>
</dbReference>
<dbReference type="EC" id="2.1.1.137" evidence="4"/>
<dbReference type="InterPro" id="IPR026669">
    <property type="entry name" value="Arsenite_MeTrfase-like"/>
</dbReference>
<protein>
    <recommendedName>
        <fullName evidence="5">Arsenite methyltransferase</fullName>
        <ecNumber evidence="4">2.1.1.137</ecNumber>
    </recommendedName>
</protein>
<dbReference type="OrthoDB" id="8300214at2759"/>
<evidence type="ECO:0000256" key="8">
    <source>
        <dbReference type="ARBA" id="ARBA00048428"/>
    </source>
</evidence>
<comment type="catalytic activity">
    <reaction evidence="7">
        <text>arsenic triglutathione + 2 [thioredoxin]-dithiol + 2 S-adenosyl-L-methionine + H2O = dimethylarsinous acid + 2 [thioredoxin]-disulfide + 3 glutathione + 2 S-adenosyl-L-homocysteine + 2 H(+)</text>
        <dbReference type="Rhea" id="RHEA:69464"/>
        <dbReference type="Rhea" id="RHEA-COMP:10698"/>
        <dbReference type="Rhea" id="RHEA-COMP:10700"/>
        <dbReference type="ChEBI" id="CHEBI:15377"/>
        <dbReference type="ChEBI" id="CHEBI:15378"/>
        <dbReference type="ChEBI" id="CHEBI:23808"/>
        <dbReference type="ChEBI" id="CHEBI:29950"/>
        <dbReference type="ChEBI" id="CHEBI:50058"/>
        <dbReference type="ChEBI" id="CHEBI:57856"/>
        <dbReference type="ChEBI" id="CHEBI:57925"/>
        <dbReference type="ChEBI" id="CHEBI:59789"/>
        <dbReference type="ChEBI" id="CHEBI:183640"/>
        <dbReference type="EC" id="2.1.1.137"/>
    </reaction>
</comment>
<comment type="similarity">
    <text evidence="3">Belongs to the methyltransferase superfamily. Arsenite methyltransferase family.</text>
</comment>
<gene>
    <name evidence="10" type="ORF">A3770_18p82670</name>
</gene>
<dbReference type="Gene3D" id="3.40.50.150">
    <property type="entry name" value="Vaccinia Virus protein VP39"/>
    <property type="match status" value="1"/>
</dbReference>
<feature type="domain" description="Methyltransferase" evidence="9">
    <location>
        <begin position="108"/>
        <end position="261"/>
    </location>
</feature>
<dbReference type="GO" id="GO:0032259">
    <property type="term" value="P:methylation"/>
    <property type="evidence" value="ECO:0007669"/>
    <property type="project" value="UniProtKB-KW"/>
</dbReference>
<evidence type="ECO:0000313" key="10">
    <source>
        <dbReference type="EMBL" id="QDZ25749.1"/>
    </source>
</evidence>
<name>A0A5B8MZ36_9CHLO</name>
<keyword evidence="10" id="KW-0489">Methyltransferase</keyword>
<evidence type="ECO:0000256" key="7">
    <source>
        <dbReference type="ARBA" id="ARBA00047943"/>
    </source>
</evidence>
<organism evidence="10 11">
    <name type="scientific">Chloropicon primus</name>
    <dbReference type="NCBI Taxonomy" id="1764295"/>
    <lineage>
        <taxon>Eukaryota</taxon>
        <taxon>Viridiplantae</taxon>
        <taxon>Chlorophyta</taxon>
        <taxon>Chloropicophyceae</taxon>
        <taxon>Chloropicales</taxon>
        <taxon>Chloropicaceae</taxon>
        <taxon>Chloropicon</taxon>
    </lineage>
</organism>
<evidence type="ECO:0000256" key="1">
    <source>
        <dbReference type="ARBA" id="ARBA00022679"/>
    </source>
</evidence>
<dbReference type="PANTHER" id="PTHR43675">
    <property type="entry name" value="ARSENITE METHYLTRANSFERASE"/>
    <property type="match status" value="1"/>
</dbReference>
<dbReference type="SUPFAM" id="SSF53335">
    <property type="entry name" value="S-adenosyl-L-methionine-dependent methyltransferases"/>
    <property type="match status" value="1"/>
</dbReference>
<proteinExistence type="inferred from homology"/>
<evidence type="ECO:0000256" key="3">
    <source>
        <dbReference type="ARBA" id="ARBA00034487"/>
    </source>
</evidence>
<dbReference type="Gene3D" id="3.40.5.100">
    <property type="match status" value="1"/>
</dbReference>
<comment type="catalytic activity">
    <reaction evidence="6">
        <text>arsenic triglutathione + [thioredoxin]-dithiol + S-adenosyl-L-methionine + 2 H2O = methylarsonous acid + [thioredoxin]-disulfide + 3 glutathione + S-adenosyl-L-homocysteine + H(+)</text>
        <dbReference type="Rhea" id="RHEA:69460"/>
        <dbReference type="Rhea" id="RHEA-COMP:10698"/>
        <dbReference type="Rhea" id="RHEA-COMP:10700"/>
        <dbReference type="ChEBI" id="CHEBI:15377"/>
        <dbReference type="ChEBI" id="CHEBI:15378"/>
        <dbReference type="ChEBI" id="CHEBI:17826"/>
        <dbReference type="ChEBI" id="CHEBI:29950"/>
        <dbReference type="ChEBI" id="CHEBI:50058"/>
        <dbReference type="ChEBI" id="CHEBI:57856"/>
        <dbReference type="ChEBI" id="CHEBI:57925"/>
        <dbReference type="ChEBI" id="CHEBI:59789"/>
        <dbReference type="ChEBI" id="CHEBI:183640"/>
        <dbReference type="EC" id="2.1.1.137"/>
    </reaction>
</comment>
<accession>A0A5B8MZ36</accession>
<keyword evidence="11" id="KW-1185">Reference proteome</keyword>
<dbReference type="AlphaFoldDB" id="A0A5B8MZ36"/>
<evidence type="ECO:0000256" key="6">
    <source>
        <dbReference type="ARBA" id="ARBA00047941"/>
    </source>
</evidence>
<dbReference type="STRING" id="1764295.A0A5B8MZ36"/>
<evidence type="ECO:0000313" key="11">
    <source>
        <dbReference type="Proteomes" id="UP000316726"/>
    </source>
</evidence>
<evidence type="ECO:0000256" key="4">
    <source>
        <dbReference type="ARBA" id="ARBA00034521"/>
    </source>
</evidence>
<sequence>MAGGCCGESEEKGERGGGCCGPKAPPPSCCGPNITSACCDGEEDLTKVQEGVKEYYGEVLKSTNDLRTSACTSCEKPNPKVAQVLNKIPKQVTERFYGCGFPVPLGIENMRLLDLGCGTGRDCYIASALVGEEGKVTGVDMTPQQLEVAQAHAEEYCKGGLGYAKSNMSFVSGYIEDLSSIEPGSIDLAVSNCVVNLSTSKEKVFEELERVLAPGGEFRFSDVFSDRVLPAEMQNHKVLVGECLGGAMEVNQFLSMAKNAGFMTPLMVSKTPIEVHDKELAAILGDTKFDSITYRVFKIPEGDRLGEEDSKTVSYNGSLELSEGAYKVSADLTLQAGERHKVSGDVATILCKSWIQRFFDQHCSGCCC</sequence>
<evidence type="ECO:0000256" key="5">
    <source>
        <dbReference type="ARBA" id="ARBA00034545"/>
    </source>
</evidence>
<dbReference type="PANTHER" id="PTHR43675:SF8">
    <property type="entry name" value="ARSENITE METHYLTRANSFERASE"/>
    <property type="match status" value="1"/>
</dbReference>
<evidence type="ECO:0000256" key="2">
    <source>
        <dbReference type="ARBA" id="ARBA00022691"/>
    </source>
</evidence>
<keyword evidence="1 10" id="KW-0808">Transferase</keyword>
<dbReference type="Proteomes" id="UP000316726">
    <property type="component" value="Chromosome 18"/>
</dbReference>